<accession>A0A195CVW5</accession>
<evidence type="ECO:0000256" key="1">
    <source>
        <dbReference type="SAM" id="MobiDB-lite"/>
    </source>
</evidence>
<dbReference type="EMBL" id="KQ977279">
    <property type="protein sequence ID" value="KYN04299.1"/>
    <property type="molecule type" value="Genomic_DNA"/>
</dbReference>
<dbReference type="Proteomes" id="UP000078542">
    <property type="component" value="Unassembled WGS sequence"/>
</dbReference>
<dbReference type="AlphaFoldDB" id="A0A195CVW5"/>
<dbReference type="STRING" id="456900.A0A195CVW5"/>
<name>A0A195CVW5_9HYME</name>
<evidence type="ECO:0000313" key="2">
    <source>
        <dbReference type="EMBL" id="KYN04299.1"/>
    </source>
</evidence>
<protein>
    <submittedName>
        <fullName evidence="2">Uncharacterized protein</fullName>
    </submittedName>
</protein>
<proteinExistence type="predicted"/>
<keyword evidence="3" id="KW-1185">Reference proteome</keyword>
<organism evidence="2 3">
    <name type="scientific">Cyphomyrmex costatus</name>
    <dbReference type="NCBI Taxonomy" id="456900"/>
    <lineage>
        <taxon>Eukaryota</taxon>
        <taxon>Metazoa</taxon>
        <taxon>Ecdysozoa</taxon>
        <taxon>Arthropoda</taxon>
        <taxon>Hexapoda</taxon>
        <taxon>Insecta</taxon>
        <taxon>Pterygota</taxon>
        <taxon>Neoptera</taxon>
        <taxon>Endopterygota</taxon>
        <taxon>Hymenoptera</taxon>
        <taxon>Apocrita</taxon>
        <taxon>Aculeata</taxon>
        <taxon>Formicoidea</taxon>
        <taxon>Formicidae</taxon>
        <taxon>Myrmicinae</taxon>
        <taxon>Cyphomyrmex</taxon>
    </lineage>
</organism>
<feature type="region of interest" description="Disordered" evidence="1">
    <location>
        <begin position="369"/>
        <end position="394"/>
    </location>
</feature>
<reference evidence="2 3" key="1">
    <citation type="submission" date="2016-03" db="EMBL/GenBank/DDBJ databases">
        <title>Cyphomyrmex costatus WGS genome.</title>
        <authorList>
            <person name="Nygaard S."/>
            <person name="Hu H."/>
            <person name="Boomsma J."/>
            <person name="Zhang G."/>
        </authorList>
    </citation>
    <scope>NUCLEOTIDE SEQUENCE [LARGE SCALE GENOMIC DNA]</scope>
    <source>
        <strain evidence="2">MS0001</strain>
        <tissue evidence="2">Whole body</tissue>
    </source>
</reference>
<evidence type="ECO:0000313" key="3">
    <source>
        <dbReference type="Proteomes" id="UP000078542"/>
    </source>
</evidence>
<sequence>MRSIATLAARKRDTNAYAMLKTKGSPRRCLMLINYLKIDRGISTTSLCNYHQLYSLRLVHIAHINGHTDSLRLRISCRLGFTLVVTVVWASATLDKFPEWAEELRSARPVMALVSFATIPPKRKKTRAGSRKQIAPRYDALVQSLIEAPVFLRRRNETVSILSVGSKGGISERGSHLRATRLVRHRGDSKCETARRQVLADLRAIHRYEIHADIGEYHIISDILHREINDNKIQTHYYYSLAIIYICFTSLQMRFEEYLNIPDETIYFKNVLIIGRSTIERCNIKSDYLHAIGSGLTNILGNFHSAQYFLLTDNELLGNTCQRKIELLQKIVILQFYFNLLRSKDRKARAADALRAALSRREARLSARRRDAATRASTVRQRYEEVSRVTHQRH</sequence>
<gene>
    <name evidence="2" type="ORF">ALC62_05065</name>
</gene>